<accession>Q6F7H3</accession>
<dbReference type="STRING" id="202950.GCA_001485005_02163"/>
<evidence type="ECO:0000259" key="1">
    <source>
        <dbReference type="Pfam" id="PF22150"/>
    </source>
</evidence>
<sequence length="180" mass="19431">MYMSKMRAQRGVGMVEVLVALLLLAIGVLGFTALQLRAVSASMEASNQVLALNLARDLTERMRANPQATQCKLYHTEGALAKDTKAYTKASNCSGSVSTQATAQANSDLLFIYNQANTLGMAVIINTCPNATNAGNNLGRQCVYIAWDKTAQNFTNSDTCYKSGGSSYERNTTCLFLEAY</sequence>
<feature type="domain" description="Type IV pilin Tt1218-like" evidence="1">
    <location>
        <begin position="33"/>
        <end position="108"/>
    </location>
</feature>
<dbReference type="KEGG" id="aci:ACIAD3319"/>
<dbReference type="Pfam" id="PF07963">
    <property type="entry name" value="N_methyl"/>
    <property type="match status" value="1"/>
</dbReference>
<organism evidence="2 3">
    <name type="scientific">Acinetobacter baylyi (strain ATCC 33305 / BD413 / ADP1)</name>
    <dbReference type="NCBI Taxonomy" id="62977"/>
    <lineage>
        <taxon>Bacteria</taxon>
        <taxon>Pseudomonadati</taxon>
        <taxon>Pseudomonadota</taxon>
        <taxon>Gammaproteobacteria</taxon>
        <taxon>Moraxellales</taxon>
        <taxon>Moraxellaceae</taxon>
        <taxon>Acinetobacter</taxon>
    </lineage>
</organism>
<reference evidence="2 3" key="1">
    <citation type="journal article" date="2004" name="Nucleic Acids Res.">
        <title>Unique features revealed by the genome sequence of Acinetobacter sp. ADP1, a versatile and naturally transformation competent bacterium.</title>
        <authorList>
            <person name="Barbe V."/>
            <person name="Vallenet D."/>
            <person name="Fonknechten N."/>
            <person name="Kreimeyer A."/>
            <person name="Oztas S."/>
            <person name="Labarre L."/>
            <person name="Cruveiller S."/>
            <person name="Robert C."/>
            <person name="Duprat S."/>
            <person name="Wincker P."/>
            <person name="Ornston L.N."/>
            <person name="Weissenbach J."/>
            <person name="Marliere P."/>
            <person name="Cohen G.N."/>
            <person name="Medigue C."/>
        </authorList>
    </citation>
    <scope>NUCLEOTIDE SEQUENCE [LARGE SCALE GENOMIC DNA]</scope>
    <source>
        <strain evidence="3">ATCC 33305 / BD413 / ADP1</strain>
    </source>
</reference>
<dbReference type="NCBIfam" id="TIGR02523">
    <property type="entry name" value="type_IV_pilV"/>
    <property type="match status" value="1"/>
</dbReference>
<dbReference type="eggNOG" id="COG4967">
    <property type="taxonomic scope" value="Bacteria"/>
</dbReference>
<dbReference type="HOGENOM" id="CLU_103234_1_0_6"/>
<proteinExistence type="predicted"/>
<dbReference type="InterPro" id="IPR012902">
    <property type="entry name" value="N_methyl_site"/>
</dbReference>
<gene>
    <name evidence="2" type="ordered locus">ACIAD3319</name>
</gene>
<protein>
    <submittedName>
        <fullName evidence="2">Putative type 4 fimbrial biogenesis protein (PilV)</fullName>
    </submittedName>
</protein>
<dbReference type="Pfam" id="PF22150">
    <property type="entry name" value="Tt1218-like"/>
    <property type="match status" value="1"/>
</dbReference>
<dbReference type="AlphaFoldDB" id="Q6F7H3"/>
<dbReference type="InterPro" id="IPR013362">
    <property type="entry name" value="Pilus_4_PilV"/>
</dbReference>
<dbReference type="Proteomes" id="UP000000430">
    <property type="component" value="Chromosome"/>
</dbReference>
<evidence type="ECO:0000313" key="2">
    <source>
        <dbReference type="EMBL" id="CAG69992.1"/>
    </source>
</evidence>
<evidence type="ECO:0000313" key="3">
    <source>
        <dbReference type="Proteomes" id="UP000000430"/>
    </source>
</evidence>
<dbReference type="InterPro" id="IPR054402">
    <property type="entry name" value="Tt1218-like_dom"/>
</dbReference>
<dbReference type="EMBL" id="CR543861">
    <property type="protein sequence ID" value="CAG69992.1"/>
    <property type="molecule type" value="Genomic_DNA"/>
</dbReference>
<name>Q6F7H3_ACIAD</name>